<proteinExistence type="predicted"/>
<dbReference type="AlphaFoldDB" id="A0A450TEL1"/>
<sequence>MEGGGIGISLTEEQYAACHGGAYEMKSPLLAPVFEKALFSARPDDLDVPDLPVTVPYRDQQSTLLQEFDRQSILLALFEGGLEFTRIGDQLNLEFFTFIRIAVAKYSLRKNQSEIFALYQAVI</sequence>
<organism evidence="1">
    <name type="scientific">Candidatus Kentrum sp. DK</name>
    <dbReference type="NCBI Taxonomy" id="2126562"/>
    <lineage>
        <taxon>Bacteria</taxon>
        <taxon>Pseudomonadati</taxon>
        <taxon>Pseudomonadota</taxon>
        <taxon>Gammaproteobacteria</taxon>
        <taxon>Candidatus Kentrum</taxon>
    </lineage>
</organism>
<gene>
    <name evidence="1" type="ORF">BECKDK2373B_GA0170837_11514</name>
</gene>
<accession>A0A450TEL1</accession>
<name>A0A450TEL1_9GAMM</name>
<dbReference type="EMBL" id="CAADEX010000151">
    <property type="protein sequence ID" value="VFJ65490.1"/>
    <property type="molecule type" value="Genomic_DNA"/>
</dbReference>
<reference evidence="1" key="1">
    <citation type="submission" date="2019-02" db="EMBL/GenBank/DDBJ databases">
        <authorList>
            <person name="Gruber-Vodicka R. H."/>
            <person name="Seah K. B. B."/>
        </authorList>
    </citation>
    <scope>NUCLEOTIDE SEQUENCE</scope>
    <source>
        <strain evidence="1">BECK_DK47</strain>
    </source>
</reference>
<evidence type="ECO:0000313" key="1">
    <source>
        <dbReference type="EMBL" id="VFJ65490.1"/>
    </source>
</evidence>
<protein>
    <submittedName>
        <fullName evidence="1">Uncharacterized protein</fullName>
    </submittedName>
</protein>